<proteinExistence type="predicted"/>
<dbReference type="Proteomes" id="UP000003843">
    <property type="component" value="Unassembled WGS sequence"/>
</dbReference>
<dbReference type="EMBL" id="ACEQ02000004">
    <property type="protein sequence ID" value="EEZ76557.1"/>
    <property type="molecule type" value="Genomic_DNA"/>
</dbReference>
<comment type="caution">
    <text evidence="1">The sequence shown here is derived from an EMBL/GenBank/DDBJ whole genome shotgun (WGS) entry which is preliminary data.</text>
</comment>
<accession>D0W7H3</accession>
<dbReference type="AlphaFoldDB" id="D0W7H3"/>
<name>D0W7H3_NEILA</name>
<organism evidence="1 2">
    <name type="scientific">Neisseria lactamica ATCC 23970</name>
    <dbReference type="NCBI Taxonomy" id="546265"/>
    <lineage>
        <taxon>Bacteria</taxon>
        <taxon>Pseudomonadati</taxon>
        <taxon>Pseudomonadota</taxon>
        <taxon>Betaproteobacteria</taxon>
        <taxon>Neisseriales</taxon>
        <taxon>Neisseriaceae</taxon>
        <taxon>Neisseria</taxon>
    </lineage>
</organism>
<evidence type="ECO:0000313" key="1">
    <source>
        <dbReference type="EMBL" id="EEZ76557.1"/>
    </source>
</evidence>
<evidence type="ECO:0000313" key="2">
    <source>
        <dbReference type="Proteomes" id="UP000003843"/>
    </source>
</evidence>
<sequence length="39" mass="4283">MYWDCVCAFLIFCIGCSDGEYFEGMPSEVGSGAIIIQNL</sequence>
<gene>
    <name evidence="1" type="ORF">NEILACOT_03472</name>
</gene>
<protein>
    <submittedName>
        <fullName evidence="1">Uncharacterized protein</fullName>
    </submittedName>
</protein>
<reference evidence="1 2" key="1">
    <citation type="submission" date="2009-10" db="EMBL/GenBank/DDBJ databases">
        <authorList>
            <person name="Weinstock G."/>
            <person name="Sodergren E."/>
            <person name="Clifton S."/>
            <person name="Fulton L."/>
            <person name="Fulton B."/>
            <person name="Courtney L."/>
            <person name="Fronick C."/>
            <person name="Harrison M."/>
            <person name="Strong C."/>
            <person name="Farmer C."/>
            <person name="Delahaunty K."/>
            <person name="Markovic C."/>
            <person name="Hall O."/>
            <person name="Minx P."/>
            <person name="Tomlinson C."/>
            <person name="Mitreva M."/>
            <person name="Nelson J."/>
            <person name="Hou S."/>
            <person name="Wollam A."/>
            <person name="Pepin K.H."/>
            <person name="Johnson M."/>
            <person name="Bhonagiri V."/>
            <person name="Nash W.E."/>
            <person name="Warren W."/>
            <person name="Chinwalla A."/>
            <person name="Mardis E.R."/>
            <person name="Wilson R.K."/>
        </authorList>
    </citation>
    <scope>NUCLEOTIDE SEQUENCE [LARGE SCALE GENOMIC DNA]</scope>
    <source>
        <strain evidence="1 2">ATCC 23970</strain>
    </source>
</reference>